<dbReference type="AlphaFoldDB" id="A0A371FTY1"/>
<comment type="caution">
    <text evidence="2">The sequence shown here is derived from an EMBL/GenBank/DDBJ whole genome shotgun (WGS) entry which is preliminary data.</text>
</comment>
<protein>
    <submittedName>
        <fullName evidence="2">Uncharacterized protein</fullName>
    </submittedName>
</protein>
<sequence length="233" mass="27017">MVLIEISQLLQVLRQLLLFSTWSLLAIITRATMATPWMAMTKWEYINTKIRIGTRTRSKSAISKSALSESQSISRSDCYMDFYYNSAPNSVTTQKKKWWGDASKSSGDDEKKKDENKQNELVYFYAKEPNNWTAIELPLNKRQKNRQSQKNNDVISPCYDIDDLVNQTDEESTNLGSLVELERILERKNQEIQPHKENIGSINLGLEKEKREIKMGKSMWEDVRQNLVSLLAE</sequence>
<evidence type="ECO:0000256" key="1">
    <source>
        <dbReference type="SAM" id="MobiDB-lite"/>
    </source>
</evidence>
<name>A0A371FTY1_MUCPR</name>
<evidence type="ECO:0000313" key="3">
    <source>
        <dbReference type="Proteomes" id="UP000257109"/>
    </source>
</evidence>
<proteinExistence type="predicted"/>
<accession>A0A371FTY1</accession>
<gene>
    <name evidence="2" type="ORF">CR513_37529</name>
</gene>
<keyword evidence="3" id="KW-1185">Reference proteome</keyword>
<feature type="non-terminal residue" evidence="2">
    <location>
        <position position="1"/>
    </location>
</feature>
<feature type="region of interest" description="Disordered" evidence="1">
    <location>
        <begin position="95"/>
        <end position="114"/>
    </location>
</feature>
<organism evidence="2 3">
    <name type="scientific">Mucuna pruriens</name>
    <name type="common">Velvet bean</name>
    <name type="synonym">Dolichos pruriens</name>
    <dbReference type="NCBI Taxonomy" id="157652"/>
    <lineage>
        <taxon>Eukaryota</taxon>
        <taxon>Viridiplantae</taxon>
        <taxon>Streptophyta</taxon>
        <taxon>Embryophyta</taxon>
        <taxon>Tracheophyta</taxon>
        <taxon>Spermatophyta</taxon>
        <taxon>Magnoliopsida</taxon>
        <taxon>eudicotyledons</taxon>
        <taxon>Gunneridae</taxon>
        <taxon>Pentapetalae</taxon>
        <taxon>rosids</taxon>
        <taxon>fabids</taxon>
        <taxon>Fabales</taxon>
        <taxon>Fabaceae</taxon>
        <taxon>Papilionoideae</taxon>
        <taxon>50 kb inversion clade</taxon>
        <taxon>NPAAA clade</taxon>
        <taxon>indigoferoid/millettioid clade</taxon>
        <taxon>Phaseoleae</taxon>
        <taxon>Mucuna</taxon>
    </lineage>
</organism>
<evidence type="ECO:0000313" key="2">
    <source>
        <dbReference type="EMBL" id="RDX81756.1"/>
    </source>
</evidence>
<dbReference type="EMBL" id="QJKJ01007836">
    <property type="protein sequence ID" value="RDX81756.1"/>
    <property type="molecule type" value="Genomic_DNA"/>
</dbReference>
<dbReference type="Proteomes" id="UP000257109">
    <property type="component" value="Unassembled WGS sequence"/>
</dbReference>
<reference evidence="2" key="1">
    <citation type="submission" date="2018-05" db="EMBL/GenBank/DDBJ databases">
        <title>Draft genome of Mucuna pruriens seed.</title>
        <authorList>
            <person name="Nnadi N.E."/>
            <person name="Vos R."/>
            <person name="Hasami M.H."/>
            <person name="Devisetty U.K."/>
            <person name="Aguiy J.C."/>
        </authorList>
    </citation>
    <scope>NUCLEOTIDE SEQUENCE [LARGE SCALE GENOMIC DNA]</scope>
    <source>
        <strain evidence="2">JCA_2017</strain>
    </source>
</reference>